<sequence length="170" mass="19805">MIPITILFSTPLVFMYLGVIERGYIEVADIFTFIGCLTIILASFSILIPKNALKNLEKKTKTKTDPDNELINSKKLELKNYFFAFSHFAILILALKLFGLTTEVVGKIRNDSIKTDRLLNFDNLVKELRTREDHRFLEILYINDKYIFIEYIDSGNNTFIEVLKKERLFP</sequence>
<name>A0ABU3CQ36_9FLAO</name>
<dbReference type="RefSeq" id="WP_311496558.1">
    <property type="nucleotide sequence ID" value="NZ_JAVRHO010000062.1"/>
</dbReference>
<gene>
    <name evidence="2" type="ORF">RM545_17415</name>
</gene>
<keyword evidence="1" id="KW-1133">Transmembrane helix</keyword>
<keyword evidence="1" id="KW-0812">Transmembrane</keyword>
<comment type="caution">
    <text evidence="2">The sequence shown here is derived from an EMBL/GenBank/DDBJ whole genome shotgun (WGS) entry which is preliminary data.</text>
</comment>
<feature type="transmembrane region" description="Helical" evidence="1">
    <location>
        <begin position="81"/>
        <end position="100"/>
    </location>
</feature>
<evidence type="ECO:0000256" key="1">
    <source>
        <dbReference type="SAM" id="Phobius"/>
    </source>
</evidence>
<proteinExistence type="predicted"/>
<accession>A0ABU3CQ36</accession>
<evidence type="ECO:0000313" key="3">
    <source>
        <dbReference type="Proteomes" id="UP001245285"/>
    </source>
</evidence>
<dbReference type="EMBL" id="JAVRHO010000062">
    <property type="protein sequence ID" value="MDT0648470.1"/>
    <property type="molecule type" value="Genomic_DNA"/>
</dbReference>
<dbReference type="Proteomes" id="UP001245285">
    <property type="component" value="Unassembled WGS sequence"/>
</dbReference>
<feature type="transmembrane region" description="Helical" evidence="1">
    <location>
        <begin position="30"/>
        <end position="49"/>
    </location>
</feature>
<evidence type="ECO:0000313" key="2">
    <source>
        <dbReference type="EMBL" id="MDT0648470.1"/>
    </source>
</evidence>
<feature type="transmembrane region" description="Helical" evidence="1">
    <location>
        <begin position="7"/>
        <end position="24"/>
    </location>
</feature>
<organism evidence="2 3">
    <name type="scientific">Autumnicola lenta</name>
    <dbReference type="NCBI Taxonomy" id="3075593"/>
    <lineage>
        <taxon>Bacteria</taxon>
        <taxon>Pseudomonadati</taxon>
        <taxon>Bacteroidota</taxon>
        <taxon>Flavobacteriia</taxon>
        <taxon>Flavobacteriales</taxon>
        <taxon>Flavobacteriaceae</taxon>
        <taxon>Autumnicola</taxon>
    </lineage>
</organism>
<reference evidence="2 3" key="1">
    <citation type="submission" date="2023-09" db="EMBL/GenBank/DDBJ databases">
        <authorList>
            <person name="Rey-Velasco X."/>
        </authorList>
    </citation>
    <scope>NUCLEOTIDE SEQUENCE [LARGE SCALE GENOMIC DNA]</scope>
    <source>
        <strain evidence="2 3">F260</strain>
    </source>
</reference>
<keyword evidence="1" id="KW-0472">Membrane</keyword>
<keyword evidence="3" id="KW-1185">Reference proteome</keyword>
<protein>
    <submittedName>
        <fullName evidence="2">Uncharacterized protein</fullName>
    </submittedName>
</protein>